<feature type="region of interest" description="Disordered" evidence="1">
    <location>
        <begin position="38"/>
        <end position="114"/>
    </location>
</feature>
<dbReference type="RefSeq" id="XP_043003676.1">
    <property type="nucleotide sequence ID" value="XM_043158331.1"/>
</dbReference>
<evidence type="ECO:0000313" key="3">
    <source>
        <dbReference type="Proteomes" id="UP001049176"/>
    </source>
</evidence>
<gene>
    <name evidence="2" type="ORF">E1B28_013186</name>
</gene>
<organism evidence="2 3">
    <name type="scientific">Marasmius oreades</name>
    <name type="common">fairy-ring Marasmius</name>
    <dbReference type="NCBI Taxonomy" id="181124"/>
    <lineage>
        <taxon>Eukaryota</taxon>
        <taxon>Fungi</taxon>
        <taxon>Dikarya</taxon>
        <taxon>Basidiomycota</taxon>
        <taxon>Agaricomycotina</taxon>
        <taxon>Agaricomycetes</taxon>
        <taxon>Agaricomycetidae</taxon>
        <taxon>Agaricales</taxon>
        <taxon>Marasmiineae</taxon>
        <taxon>Marasmiaceae</taxon>
        <taxon>Marasmius</taxon>
    </lineage>
</organism>
<accession>A0A9P7RQ16</accession>
<dbReference type="GeneID" id="66082261"/>
<dbReference type="KEGG" id="more:E1B28_013186"/>
<protein>
    <submittedName>
        <fullName evidence="2">Uncharacterized protein</fullName>
    </submittedName>
</protein>
<feature type="compositionally biased region" description="Polar residues" evidence="1">
    <location>
        <begin position="96"/>
        <end position="107"/>
    </location>
</feature>
<feature type="compositionally biased region" description="Pro residues" evidence="1">
    <location>
        <begin position="82"/>
        <end position="94"/>
    </location>
</feature>
<dbReference type="AlphaFoldDB" id="A0A9P7RQ16"/>
<dbReference type="EMBL" id="CM032189">
    <property type="protein sequence ID" value="KAG7087205.1"/>
    <property type="molecule type" value="Genomic_DNA"/>
</dbReference>
<evidence type="ECO:0000313" key="2">
    <source>
        <dbReference type="EMBL" id="KAG7087205.1"/>
    </source>
</evidence>
<dbReference type="Proteomes" id="UP001049176">
    <property type="component" value="Chromosome 9"/>
</dbReference>
<evidence type="ECO:0000256" key="1">
    <source>
        <dbReference type="SAM" id="MobiDB-lite"/>
    </source>
</evidence>
<reference evidence="2" key="1">
    <citation type="journal article" date="2021" name="Genome Biol. Evol.">
        <title>The assembled and annotated genome of the fairy-ring fungus Marasmius oreades.</title>
        <authorList>
            <person name="Hiltunen M."/>
            <person name="Ament-Velasquez S.L."/>
            <person name="Johannesson H."/>
        </authorList>
    </citation>
    <scope>NUCLEOTIDE SEQUENCE</scope>
    <source>
        <strain evidence="2">03SP1</strain>
    </source>
</reference>
<keyword evidence="3" id="KW-1185">Reference proteome</keyword>
<proteinExistence type="predicted"/>
<feature type="region of interest" description="Disordered" evidence="1">
    <location>
        <begin position="135"/>
        <end position="166"/>
    </location>
</feature>
<comment type="caution">
    <text evidence="2">The sequence shown here is derived from an EMBL/GenBank/DDBJ whole genome shotgun (WGS) entry which is preliminary data.</text>
</comment>
<feature type="compositionally biased region" description="Pro residues" evidence="1">
    <location>
        <begin position="45"/>
        <end position="63"/>
    </location>
</feature>
<name>A0A9P7RQ16_9AGAR</name>
<sequence>MPNQQCSLCGTTDFPAGRCFSGHQVSCQKKHLKLTRVKKTDIRSPSPPPLIPLPNDLPDPPTVRSPSLDELPSPAQLLYGMPPDPSPPNPPQPIPSASTLSQTSQRPMCQRKLPPHFEDYNLSFKSTYLSQVIAESQPSQPLRHHSLDPSPEPSPSLPSQELGTPINHWCTPQNGLGIYWIYHFRLPSQDPNEDLTIDDLVASNTFAKLAGDAREGQQPSDVLGQVDEAAAVPLSCGPLPNVTVQCTVDWYYNVANGVLSYKALDLFIENVI</sequence>